<dbReference type="InterPro" id="IPR006086">
    <property type="entry name" value="XPG-I_dom"/>
</dbReference>
<dbReference type="SUPFAM" id="SSF47807">
    <property type="entry name" value="5' to 3' exonuclease, C-terminal subdomain"/>
    <property type="match status" value="1"/>
</dbReference>
<evidence type="ECO:0000256" key="15">
    <source>
        <dbReference type="ARBA" id="ARBA00023242"/>
    </source>
</evidence>
<evidence type="ECO:0000259" key="19">
    <source>
        <dbReference type="SMART" id="SM00484"/>
    </source>
</evidence>
<dbReference type="Gene3D" id="3.40.50.1010">
    <property type="entry name" value="5'-nuclease"/>
    <property type="match status" value="1"/>
</dbReference>
<evidence type="ECO:0000256" key="11">
    <source>
        <dbReference type="ARBA" id="ARBA00022842"/>
    </source>
</evidence>
<keyword evidence="22" id="KW-1185">Reference proteome</keyword>
<dbReference type="InterPro" id="IPR036279">
    <property type="entry name" value="5-3_exonuclease_C_sf"/>
</dbReference>
<evidence type="ECO:0000313" key="22">
    <source>
        <dbReference type="Proteomes" id="UP000242188"/>
    </source>
</evidence>
<feature type="region of interest" description="Disordered" evidence="18">
    <location>
        <begin position="552"/>
        <end position="632"/>
    </location>
</feature>
<dbReference type="Pfam" id="PF00867">
    <property type="entry name" value="XPG_I"/>
    <property type="match status" value="1"/>
</dbReference>
<feature type="compositionally biased region" description="Polar residues" evidence="18">
    <location>
        <begin position="596"/>
        <end position="605"/>
    </location>
</feature>
<feature type="region of interest" description="Disordered" evidence="18">
    <location>
        <begin position="691"/>
        <end position="726"/>
    </location>
</feature>
<evidence type="ECO:0000256" key="9">
    <source>
        <dbReference type="ARBA" id="ARBA00022801"/>
    </source>
</evidence>
<feature type="region of interest" description="Disordered" evidence="18">
    <location>
        <begin position="467"/>
        <end position="497"/>
    </location>
</feature>
<evidence type="ECO:0000256" key="6">
    <source>
        <dbReference type="ARBA" id="ARBA00022759"/>
    </source>
</evidence>
<evidence type="ECO:0000256" key="12">
    <source>
        <dbReference type="ARBA" id="ARBA00022881"/>
    </source>
</evidence>
<evidence type="ECO:0000256" key="2">
    <source>
        <dbReference type="ARBA" id="ARBA00010563"/>
    </source>
</evidence>
<evidence type="ECO:0000256" key="16">
    <source>
        <dbReference type="ARBA" id="ARBA00055562"/>
    </source>
</evidence>
<evidence type="ECO:0000256" key="1">
    <source>
        <dbReference type="ARBA" id="ARBA00004123"/>
    </source>
</evidence>
<dbReference type="EMBL" id="NEDP02005000">
    <property type="protein sequence ID" value="OWF43754.1"/>
    <property type="molecule type" value="Genomic_DNA"/>
</dbReference>
<dbReference type="GO" id="GO:0006310">
    <property type="term" value="P:DNA recombination"/>
    <property type="evidence" value="ECO:0007669"/>
    <property type="project" value="TreeGrafter"/>
</dbReference>
<comment type="function">
    <text evidence="17">5'-&gt;3' double-stranded DNA exonuclease which may also possess a cryptic 3'-&gt;5' double-stranded DNA exonuclease activity. Functions in DNA mismatch repair.</text>
</comment>
<feature type="compositionally biased region" description="Polar residues" evidence="18">
    <location>
        <begin position="738"/>
        <end position="747"/>
    </location>
</feature>
<sequence>MGIQGLLPFLKKIHSPVNVAKFEGCTVAIDAYCWLHKGAFACADKLALGEKTDVFVHYCMKYLEYMLRKNVKPIMVFDGCRLPSKKDVEKSRREKREMYRKKAAQMLREGKRAEARECLQRCIDISPEMALEVMNTCRARGIDCIVAPYEADAQLAFLCKQGIAQAIITEDSDLLLFGCKQVIFKMDHFGNGVLIESNRLNEVLGISEGYYTFEKFRYMCIMSGCDYLPSLPGIGLGKASKVFKLARQTDLQLLLKKFPSTYLKMSLSVPQEYIDNFIKADNTFLYQLVFNPLRRELVPLNPYPPEISSDQLDYAGPYIRGDKALHIALGNINIYTMQMFANFDPDTYVPPKTKKKTSCPSHMLSMWNKLYKVRPKFVDKGTVEVTRPNLQGKEQTCTLKLQRKSPSKRQRPVDESADTRSDSELSGMYISKSPLKEESSNRCLPEDGLSALSPCRKRAKMDLDCSLTEESEIKDSGKEEDQEVLSTPKKGSPEDRRKFMASLKEADTVVSINTLASPDQVSPRDKENCLQSPKRNKFAFLMNKRPRFDINAKKELKSRYFASSSDKDSTTSQPRDERGSDLTTNSPQQIGKMERNSQVTKTKVTSPEPKVKLRSPVNKAKVSSQGQVKASPGSVFSWSKFKFSKQAENQSPNINSQFKQIVSKPKNSFQKSLSSTELDLSSSDITIVKDEFVSASQPNPRCHGNSSQNSQNASSRVPGDDLQSSCNSVRGSIDSFCMTDSQTSQDKPPSLPSLPSCVTHSDTEEDARQSSTTSASLCVSPAVPRSTLGGVTKKACRVSGLSRGQKTTKSKVSRAPDKKQCSIKDLFSKFSHTRSTPKLSHAEKTVIKDEEEGWMTPSLDNKVLSTVGGVQRKLLA</sequence>
<keyword evidence="12 17" id="KW-0267">Excision nuclease</keyword>
<dbReference type="GO" id="GO:0006298">
    <property type="term" value="P:mismatch repair"/>
    <property type="evidence" value="ECO:0007669"/>
    <property type="project" value="TreeGrafter"/>
</dbReference>
<comment type="similarity">
    <text evidence="2 17">Belongs to the XPG/RAD2 endonuclease family. EXO1 subfamily.</text>
</comment>
<feature type="region of interest" description="Disordered" evidence="18">
    <location>
        <begin position="513"/>
        <end position="534"/>
    </location>
</feature>
<accession>A0A210Q4T9</accession>
<dbReference type="STRING" id="6573.A0A210Q4T9"/>
<dbReference type="SMART" id="SM00279">
    <property type="entry name" value="HhH2"/>
    <property type="match status" value="1"/>
</dbReference>
<dbReference type="Proteomes" id="UP000242188">
    <property type="component" value="Unassembled WGS sequence"/>
</dbReference>
<evidence type="ECO:0000256" key="10">
    <source>
        <dbReference type="ARBA" id="ARBA00022839"/>
    </source>
</evidence>
<dbReference type="GO" id="GO:0046872">
    <property type="term" value="F:metal ion binding"/>
    <property type="evidence" value="ECO:0007669"/>
    <property type="project" value="UniProtKB-UniRule"/>
</dbReference>
<comment type="subcellular location">
    <subcellularLocation>
        <location evidence="1 17">Nucleus</location>
    </subcellularLocation>
</comment>
<evidence type="ECO:0000256" key="4">
    <source>
        <dbReference type="ARBA" id="ARBA00022722"/>
    </source>
</evidence>
<dbReference type="PANTHER" id="PTHR11081:SF8">
    <property type="entry name" value="EXONUCLEASE 1"/>
    <property type="match status" value="1"/>
</dbReference>
<feature type="region of interest" description="Disordered" evidence="18">
    <location>
        <begin position="738"/>
        <end position="777"/>
    </location>
</feature>
<keyword evidence="6" id="KW-0255">Endonuclease</keyword>
<dbReference type="InterPro" id="IPR044752">
    <property type="entry name" value="PIN-like_EXO1"/>
</dbReference>
<gene>
    <name evidence="21" type="ORF">KP79_PYT01817</name>
</gene>
<dbReference type="CDD" id="cd09857">
    <property type="entry name" value="PIN_EXO1"/>
    <property type="match status" value="1"/>
</dbReference>
<dbReference type="InterPro" id="IPR037315">
    <property type="entry name" value="EXO1_H3TH"/>
</dbReference>
<dbReference type="SMART" id="SM00485">
    <property type="entry name" value="XPGN"/>
    <property type="match status" value="1"/>
</dbReference>
<evidence type="ECO:0000313" key="21">
    <source>
        <dbReference type="EMBL" id="OWF43754.1"/>
    </source>
</evidence>
<comment type="caution">
    <text evidence="21">The sequence shown here is derived from an EMBL/GenBank/DDBJ whole genome shotgun (WGS) entry which is preliminary data.</text>
</comment>
<dbReference type="PROSITE" id="PS00842">
    <property type="entry name" value="XPG_2"/>
    <property type="match status" value="1"/>
</dbReference>
<dbReference type="GO" id="GO:0003677">
    <property type="term" value="F:DNA binding"/>
    <property type="evidence" value="ECO:0007669"/>
    <property type="project" value="UniProtKB-UniRule"/>
</dbReference>
<dbReference type="InterPro" id="IPR006084">
    <property type="entry name" value="XPG/Rad2"/>
</dbReference>
<dbReference type="GO" id="GO:0035312">
    <property type="term" value="F:5'-3' DNA exonuclease activity"/>
    <property type="evidence" value="ECO:0007669"/>
    <property type="project" value="UniProtKB-UniRule"/>
</dbReference>
<evidence type="ECO:0000256" key="18">
    <source>
        <dbReference type="SAM" id="MobiDB-lite"/>
    </source>
</evidence>
<dbReference type="FunFam" id="3.40.50.1010:FF:000096">
    <property type="entry name" value="Exonuclease 1"/>
    <property type="match status" value="1"/>
</dbReference>
<keyword evidence="14 17" id="KW-0234">DNA repair</keyword>
<reference evidence="21 22" key="1">
    <citation type="journal article" date="2017" name="Nat. Ecol. Evol.">
        <title>Scallop genome provides insights into evolution of bilaterian karyotype and development.</title>
        <authorList>
            <person name="Wang S."/>
            <person name="Zhang J."/>
            <person name="Jiao W."/>
            <person name="Li J."/>
            <person name="Xun X."/>
            <person name="Sun Y."/>
            <person name="Guo X."/>
            <person name="Huan P."/>
            <person name="Dong B."/>
            <person name="Zhang L."/>
            <person name="Hu X."/>
            <person name="Sun X."/>
            <person name="Wang J."/>
            <person name="Zhao C."/>
            <person name="Wang Y."/>
            <person name="Wang D."/>
            <person name="Huang X."/>
            <person name="Wang R."/>
            <person name="Lv J."/>
            <person name="Li Y."/>
            <person name="Zhang Z."/>
            <person name="Liu B."/>
            <person name="Lu W."/>
            <person name="Hui Y."/>
            <person name="Liang J."/>
            <person name="Zhou Z."/>
            <person name="Hou R."/>
            <person name="Li X."/>
            <person name="Liu Y."/>
            <person name="Li H."/>
            <person name="Ning X."/>
            <person name="Lin Y."/>
            <person name="Zhao L."/>
            <person name="Xing Q."/>
            <person name="Dou J."/>
            <person name="Li Y."/>
            <person name="Mao J."/>
            <person name="Guo H."/>
            <person name="Dou H."/>
            <person name="Li T."/>
            <person name="Mu C."/>
            <person name="Jiang W."/>
            <person name="Fu Q."/>
            <person name="Fu X."/>
            <person name="Miao Y."/>
            <person name="Liu J."/>
            <person name="Yu Q."/>
            <person name="Li R."/>
            <person name="Liao H."/>
            <person name="Li X."/>
            <person name="Kong Y."/>
            <person name="Jiang Z."/>
            <person name="Chourrout D."/>
            <person name="Li R."/>
            <person name="Bao Z."/>
        </authorList>
    </citation>
    <scope>NUCLEOTIDE SEQUENCE [LARGE SCALE GENOMIC DNA]</scope>
    <source>
        <strain evidence="21 22">PY_sf001</strain>
    </source>
</reference>
<dbReference type="PRINTS" id="PR00853">
    <property type="entry name" value="XPGRADSUPER"/>
</dbReference>
<keyword evidence="8 17" id="KW-0228">DNA excision</keyword>
<organism evidence="21 22">
    <name type="scientific">Mizuhopecten yessoensis</name>
    <name type="common">Japanese scallop</name>
    <name type="synonym">Patinopecten yessoensis</name>
    <dbReference type="NCBI Taxonomy" id="6573"/>
    <lineage>
        <taxon>Eukaryota</taxon>
        <taxon>Metazoa</taxon>
        <taxon>Spiralia</taxon>
        <taxon>Lophotrochozoa</taxon>
        <taxon>Mollusca</taxon>
        <taxon>Bivalvia</taxon>
        <taxon>Autobranchia</taxon>
        <taxon>Pteriomorphia</taxon>
        <taxon>Pectinida</taxon>
        <taxon>Pectinoidea</taxon>
        <taxon>Pectinidae</taxon>
        <taxon>Mizuhopecten</taxon>
    </lineage>
</organism>
<evidence type="ECO:0000256" key="8">
    <source>
        <dbReference type="ARBA" id="ARBA00022769"/>
    </source>
</evidence>
<dbReference type="OrthoDB" id="26491at2759"/>
<comment type="cofactor">
    <cofactor evidence="17">
        <name>Mg(2+)</name>
        <dbReference type="ChEBI" id="CHEBI:18420"/>
    </cofactor>
    <text evidence="17">Binds 2 magnesium ions per subunit. They probably participate in the reaction catalyzed by the enzyme. May bind an additional third magnesium ion after substrate binding.</text>
</comment>
<evidence type="ECO:0000256" key="13">
    <source>
        <dbReference type="ARBA" id="ARBA00023125"/>
    </source>
</evidence>
<dbReference type="Pfam" id="PF00752">
    <property type="entry name" value="XPG_N"/>
    <property type="match status" value="1"/>
</dbReference>
<protein>
    <recommendedName>
        <fullName evidence="3 17">Exonuclease 1</fullName>
        <ecNumber evidence="17">3.1.-.-</ecNumber>
    </recommendedName>
</protein>
<keyword evidence="15 17" id="KW-0539">Nucleus</keyword>
<dbReference type="GO" id="GO:0005634">
    <property type="term" value="C:nucleus"/>
    <property type="evidence" value="ECO:0007669"/>
    <property type="project" value="UniProtKB-SubCell"/>
</dbReference>
<feature type="compositionally biased region" description="Low complexity" evidence="18">
    <location>
        <begin position="705"/>
        <end position="715"/>
    </location>
</feature>
<evidence type="ECO:0000256" key="7">
    <source>
        <dbReference type="ARBA" id="ARBA00022763"/>
    </source>
</evidence>
<dbReference type="CDD" id="cd09908">
    <property type="entry name" value="H3TH_EXO1"/>
    <property type="match status" value="1"/>
</dbReference>
<dbReference type="SUPFAM" id="SSF88723">
    <property type="entry name" value="PIN domain-like"/>
    <property type="match status" value="1"/>
</dbReference>
<dbReference type="EC" id="3.1.-.-" evidence="17"/>
<evidence type="ECO:0000256" key="5">
    <source>
        <dbReference type="ARBA" id="ARBA00022723"/>
    </source>
</evidence>
<keyword evidence="5 17" id="KW-0479">Metal-binding</keyword>
<feature type="domain" description="XPG N-terminal" evidence="20">
    <location>
        <begin position="1"/>
        <end position="99"/>
    </location>
</feature>
<feature type="compositionally biased region" description="Basic and acidic residues" evidence="18">
    <location>
        <begin position="411"/>
        <end position="423"/>
    </location>
</feature>
<keyword evidence="7 17" id="KW-0227">DNA damage</keyword>
<keyword evidence="10 17" id="KW-0269">Exonuclease</keyword>
<dbReference type="PANTHER" id="PTHR11081">
    <property type="entry name" value="FLAP ENDONUCLEASE FAMILY MEMBER"/>
    <property type="match status" value="1"/>
</dbReference>
<name>A0A210Q4T9_MIZYE</name>
<dbReference type="FunFam" id="1.10.150.20:FF:000011">
    <property type="entry name" value="exonuclease 1"/>
    <property type="match status" value="1"/>
</dbReference>
<feature type="domain" description="XPG-I" evidence="19">
    <location>
        <begin position="138"/>
        <end position="206"/>
    </location>
</feature>
<proteinExistence type="inferred from homology"/>
<evidence type="ECO:0000256" key="14">
    <source>
        <dbReference type="ARBA" id="ARBA00023204"/>
    </source>
</evidence>
<feature type="compositionally biased region" description="Basic and acidic residues" evidence="18">
    <location>
        <begin position="565"/>
        <end position="580"/>
    </location>
</feature>
<comment type="function">
    <text evidence="16">5'-&gt;3' double-stranded DNA exonuclease which may also contain a cryptic 3'-&gt;5' double-stranded DNA exonuclease activity. Also exhibits endonuclease activity against 5'-overhanging flap structures similar to those generated by displacement synthesis when DNA polymerase encounters the 5'-end of a downstream Okazaki fragment. Required for DNA mismatch repair (MMR).</text>
</comment>
<evidence type="ECO:0000259" key="20">
    <source>
        <dbReference type="SMART" id="SM00485"/>
    </source>
</evidence>
<feature type="compositionally biased region" description="Basic residues" evidence="18">
    <location>
        <begin position="401"/>
        <end position="410"/>
    </location>
</feature>
<feature type="region of interest" description="Disordered" evidence="18">
    <location>
        <begin position="401"/>
        <end position="450"/>
    </location>
</feature>
<dbReference type="InterPro" id="IPR019974">
    <property type="entry name" value="XPG_CS"/>
</dbReference>
<dbReference type="InterPro" id="IPR006085">
    <property type="entry name" value="XPG_DNA_repair_N"/>
</dbReference>
<dbReference type="InterPro" id="IPR008918">
    <property type="entry name" value="HhH2"/>
</dbReference>
<keyword evidence="4 17" id="KW-0540">Nuclease</keyword>
<dbReference type="SMART" id="SM00484">
    <property type="entry name" value="XPGI"/>
    <property type="match status" value="1"/>
</dbReference>
<evidence type="ECO:0000256" key="3">
    <source>
        <dbReference type="ARBA" id="ARBA00020324"/>
    </source>
</evidence>
<dbReference type="Gene3D" id="1.10.150.20">
    <property type="entry name" value="5' to 3' exonuclease, C-terminal subdomain"/>
    <property type="match status" value="1"/>
</dbReference>
<dbReference type="AlphaFoldDB" id="A0A210Q4T9"/>
<keyword evidence="9 17" id="KW-0378">Hydrolase</keyword>
<keyword evidence="13 17" id="KW-0238">DNA-binding</keyword>
<dbReference type="GO" id="GO:0017108">
    <property type="term" value="F:5'-flap endonuclease activity"/>
    <property type="evidence" value="ECO:0007669"/>
    <property type="project" value="TreeGrafter"/>
</dbReference>
<evidence type="ECO:0000256" key="17">
    <source>
        <dbReference type="RuleBase" id="RU910737"/>
    </source>
</evidence>
<dbReference type="InterPro" id="IPR029060">
    <property type="entry name" value="PIN-like_dom_sf"/>
</dbReference>
<keyword evidence="11 17" id="KW-0460">Magnesium</keyword>